<dbReference type="eggNOG" id="ENOG502REZ6">
    <property type="taxonomic scope" value="Eukaryota"/>
</dbReference>
<proteinExistence type="predicted"/>
<dbReference type="Pfam" id="PF08611">
    <property type="entry name" value="DUF1774"/>
    <property type="match status" value="1"/>
</dbReference>
<feature type="transmembrane region" description="Helical" evidence="1">
    <location>
        <begin position="203"/>
        <end position="222"/>
    </location>
</feature>
<gene>
    <name evidence="2" type="ORF">PICST_53441</name>
</gene>
<dbReference type="GeneID" id="4851809"/>
<evidence type="ECO:0000313" key="2">
    <source>
        <dbReference type="EMBL" id="EAZ63095.2"/>
    </source>
</evidence>
<keyword evidence="1" id="KW-0472">Membrane</keyword>
<dbReference type="STRING" id="322104.A3GHR0"/>
<evidence type="ECO:0000256" key="1">
    <source>
        <dbReference type="SAM" id="Phobius"/>
    </source>
</evidence>
<dbReference type="OrthoDB" id="3342455at2759"/>
<feature type="transmembrane region" description="Helical" evidence="1">
    <location>
        <begin position="87"/>
        <end position="106"/>
    </location>
</feature>
<feature type="transmembrane region" description="Helical" evidence="1">
    <location>
        <begin position="228"/>
        <end position="249"/>
    </location>
</feature>
<dbReference type="InParanoid" id="A3GHR0"/>
<keyword evidence="1" id="KW-0812">Transmembrane</keyword>
<dbReference type="OMA" id="IWSILVY"/>
<keyword evidence="3" id="KW-1185">Reference proteome</keyword>
<reference evidence="2 3" key="1">
    <citation type="journal article" date="2007" name="Nat. Biotechnol.">
        <title>Genome sequence of the lignocellulose-bioconverting and xylose-fermenting yeast Pichia stipitis.</title>
        <authorList>
            <person name="Jeffries T.W."/>
            <person name="Grigoriev I.V."/>
            <person name="Grimwood J."/>
            <person name="Laplaza J.M."/>
            <person name="Aerts A."/>
            <person name="Salamov A."/>
            <person name="Schmutz J."/>
            <person name="Lindquist E."/>
            <person name="Dehal P."/>
            <person name="Shapiro H."/>
            <person name="Jin Y.S."/>
            <person name="Passoth V."/>
            <person name="Richardson P.M."/>
        </authorList>
    </citation>
    <scope>NUCLEOTIDE SEQUENCE [LARGE SCALE GENOMIC DNA]</scope>
    <source>
        <strain evidence="3">ATCC 58785 / CBS 6054 / NBRC 10063 / NRRL Y-11545</strain>
    </source>
</reference>
<accession>A3GHR0</accession>
<dbReference type="RefSeq" id="XP_001387118.2">
    <property type="nucleotide sequence ID" value="XM_001387081.1"/>
</dbReference>
<evidence type="ECO:0000313" key="3">
    <source>
        <dbReference type="Proteomes" id="UP000002258"/>
    </source>
</evidence>
<keyword evidence="1" id="KW-1133">Transmembrane helix</keyword>
<dbReference type="InterPro" id="IPR013920">
    <property type="entry name" value="DUF1774_fun"/>
</dbReference>
<dbReference type="PANTHER" id="PTHR37992">
    <property type="entry name" value="EXPRESSED PROTEIN"/>
    <property type="match status" value="1"/>
</dbReference>
<feature type="transmembrane region" description="Helical" evidence="1">
    <location>
        <begin position="50"/>
        <end position="75"/>
    </location>
</feature>
<dbReference type="HOGENOM" id="CLU_061220_0_0_1"/>
<dbReference type="Proteomes" id="UP000002258">
    <property type="component" value="Chromosome 1"/>
</dbReference>
<feature type="transmembrane region" description="Helical" evidence="1">
    <location>
        <begin position="112"/>
        <end position="132"/>
    </location>
</feature>
<dbReference type="PANTHER" id="PTHR37992:SF1">
    <property type="entry name" value="DUF1774-DOMAIN-CONTAINING PROTEIN"/>
    <property type="match status" value="1"/>
</dbReference>
<dbReference type="AlphaFoldDB" id="A3GHR0"/>
<organism evidence="2 3">
    <name type="scientific">Scheffersomyces stipitis (strain ATCC 58785 / CBS 6054 / NBRC 10063 / NRRL Y-11545)</name>
    <name type="common">Yeast</name>
    <name type="synonym">Pichia stipitis</name>
    <dbReference type="NCBI Taxonomy" id="322104"/>
    <lineage>
        <taxon>Eukaryota</taxon>
        <taxon>Fungi</taxon>
        <taxon>Dikarya</taxon>
        <taxon>Ascomycota</taxon>
        <taxon>Saccharomycotina</taxon>
        <taxon>Pichiomycetes</taxon>
        <taxon>Debaryomycetaceae</taxon>
        <taxon>Scheffersomyces</taxon>
    </lineage>
</organism>
<feature type="transmembrane region" description="Helical" evidence="1">
    <location>
        <begin position="176"/>
        <end position="196"/>
    </location>
</feature>
<name>A3GHR0_PICST</name>
<comment type="caution">
    <text evidence="2">The sequence shown here is derived from an EMBL/GenBank/DDBJ whole genome shotgun (WGS) entry which is preliminary data.</text>
</comment>
<feature type="non-terminal residue" evidence="2">
    <location>
        <position position="251"/>
    </location>
</feature>
<feature type="transmembrane region" description="Helical" evidence="1">
    <location>
        <begin position="144"/>
        <end position="164"/>
    </location>
</feature>
<protein>
    <submittedName>
        <fullName evidence="2">Uncharacterized protein</fullName>
    </submittedName>
</protein>
<dbReference type="KEGG" id="pic:PICST_53441"/>
<sequence length="251" mass="28050">MPSNEELTTHKVATIISLVLSIWGNAKYAVSKSPFDPDSGFSPGDTPFSGSSIVTFVFWIILYILQITYVFQIFLPDIDSGRLNTTVLVGWHFFIFNAGTYLWSVLFGSGHYFWSEVVVLINFFNILVLYFNHRTYSIKPLGNWLLIHLPTSAFPFSWLFYAIFWNGAVLFKSTGLAARIIANVIVWDFLLVPGFLVLVFGDWGIGISSSIITFGLGLGQIFTKVIALQWIFSFVISGILLLLSVFAAVTG</sequence>
<dbReference type="EMBL" id="AAVQ01000002">
    <property type="protein sequence ID" value="EAZ63095.2"/>
    <property type="molecule type" value="Genomic_DNA"/>
</dbReference>